<dbReference type="Proteomes" id="UP000824090">
    <property type="component" value="Unassembled WGS sequence"/>
</dbReference>
<evidence type="ECO:0000313" key="4">
    <source>
        <dbReference type="EMBL" id="HIU26112.1"/>
    </source>
</evidence>
<keyword evidence="3" id="KW-0732">Signal</keyword>
<name>A0A9D1I1N4_9FIRM</name>
<protein>
    <recommendedName>
        <fullName evidence="6">SHOCT domain-containing protein</fullName>
    </recommendedName>
</protein>
<keyword evidence="2" id="KW-0472">Membrane</keyword>
<evidence type="ECO:0008006" key="6">
    <source>
        <dbReference type="Google" id="ProtNLM"/>
    </source>
</evidence>
<evidence type="ECO:0000256" key="3">
    <source>
        <dbReference type="SAM" id="SignalP"/>
    </source>
</evidence>
<organism evidence="4 5">
    <name type="scientific">Candidatus Allocopromorpha excrementigallinarum</name>
    <dbReference type="NCBI Taxonomy" id="2840742"/>
    <lineage>
        <taxon>Bacteria</taxon>
        <taxon>Bacillati</taxon>
        <taxon>Bacillota</taxon>
        <taxon>Clostridia</taxon>
        <taxon>Eubacteriales</taxon>
        <taxon>Eubacteriaceae</taxon>
        <taxon>Eubacteriaceae incertae sedis</taxon>
        <taxon>Candidatus Allocopromorpha</taxon>
    </lineage>
</organism>
<accession>A0A9D1I1N4</accession>
<evidence type="ECO:0000256" key="1">
    <source>
        <dbReference type="SAM" id="MobiDB-lite"/>
    </source>
</evidence>
<dbReference type="AlphaFoldDB" id="A0A9D1I1N4"/>
<feature type="transmembrane region" description="Helical" evidence="2">
    <location>
        <begin position="235"/>
        <end position="262"/>
    </location>
</feature>
<comment type="caution">
    <text evidence="4">The sequence shown here is derived from an EMBL/GenBank/DDBJ whole genome shotgun (WGS) entry which is preliminary data.</text>
</comment>
<feature type="region of interest" description="Disordered" evidence="1">
    <location>
        <begin position="273"/>
        <end position="323"/>
    </location>
</feature>
<feature type="compositionally biased region" description="Basic and acidic residues" evidence="1">
    <location>
        <begin position="276"/>
        <end position="297"/>
    </location>
</feature>
<keyword evidence="2" id="KW-0812">Transmembrane</keyword>
<sequence length="365" mass="41313">MRKRAGRLLSAAAAVILALSLCVPVFGAEAVYLRDDLINLELPDGWNWEEADPSESSGRFERIVRCDSGSGDPYTELNIYFSVEEISDYIYFNEDYQEALTYYDDYGESAIRDFYSENGDFSLVSLSEPETVQTEWIMYLKVVADLRGDLDGNGTGEDFQQLIYITASESVVNKLLVFSGNSASYRAEDMDAAALSIADSFYDFGYDEELSGISDASSPEDDSYQDQGEGSAGYYAGYIVGGIFAALIPFLIVIAVIVLIVVSRRRARRKAGAKASSKDRWRQNRKEENKRRKEEFRRRKARRDAAEAAAPEGSYRENVPLKAPEGDRYVESLRTLRKSGLLTREEMDEMVNKYIISKERYRRKK</sequence>
<dbReference type="EMBL" id="DVMP01000121">
    <property type="protein sequence ID" value="HIU26112.1"/>
    <property type="molecule type" value="Genomic_DNA"/>
</dbReference>
<proteinExistence type="predicted"/>
<evidence type="ECO:0000256" key="2">
    <source>
        <dbReference type="SAM" id="Phobius"/>
    </source>
</evidence>
<feature type="chain" id="PRO_5039718611" description="SHOCT domain-containing protein" evidence="3">
    <location>
        <begin position="28"/>
        <end position="365"/>
    </location>
</feature>
<reference evidence="4" key="2">
    <citation type="journal article" date="2021" name="PeerJ">
        <title>Extensive microbial diversity within the chicken gut microbiome revealed by metagenomics and culture.</title>
        <authorList>
            <person name="Gilroy R."/>
            <person name="Ravi A."/>
            <person name="Getino M."/>
            <person name="Pursley I."/>
            <person name="Horton D.L."/>
            <person name="Alikhan N.F."/>
            <person name="Baker D."/>
            <person name="Gharbi K."/>
            <person name="Hall N."/>
            <person name="Watson M."/>
            <person name="Adriaenssens E.M."/>
            <person name="Foster-Nyarko E."/>
            <person name="Jarju S."/>
            <person name="Secka A."/>
            <person name="Antonio M."/>
            <person name="Oren A."/>
            <person name="Chaudhuri R.R."/>
            <person name="La Ragione R."/>
            <person name="Hildebrand F."/>
            <person name="Pallen M.J."/>
        </authorList>
    </citation>
    <scope>NUCLEOTIDE SEQUENCE</scope>
    <source>
        <strain evidence="4">ChiHcec3-6078</strain>
    </source>
</reference>
<reference evidence="4" key="1">
    <citation type="submission" date="2020-10" db="EMBL/GenBank/DDBJ databases">
        <authorList>
            <person name="Gilroy R."/>
        </authorList>
    </citation>
    <scope>NUCLEOTIDE SEQUENCE</scope>
    <source>
        <strain evidence="4">ChiHcec3-6078</strain>
    </source>
</reference>
<keyword evidence="2" id="KW-1133">Transmembrane helix</keyword>
<evidence type="ECO:0000313" key="5">
    <source>
        <dbReference type="Proteomes" id="UP000824090"/>
    </source>
</evidence>
<gene>
    <name evidence="4" type="ORF">IAC50_06450</name>
</gene>
<feature type="signal peptide" evidence="3">
    <location>
        <begin position="1"/>
        <end position="27"/>
    </location>
</feature>